<accession>A0A3N1D3Y3</accession>
<dbReference type="CDD" id="cd16917">
    <property type="entry name" value="HATPase_UhpB-NarQ-NarX-like"/>
    <property type="match status" value="1"/>
</dbReference>
<keyword evidence="12" id="KW-1185">Reference proteome</keyword>
<feature type="domain" description="Histidine kinase/HSP90-like ATPase" evidence="10">
    <location>
        <begin position="298"/>
        <end position="392"/>
    </location>
</feature>
<evidence type="ECO:0000256" key="7">
    <source>
        <dbReference type="ARBA" id="ARBA00022840"/>
    </source>
</evidence>
<evidence type="ECO:0000256" key="9">
    <source>
        <dbReference type="SAM" id="Coils"/>
    </source>
</evidence>
<evidence type="ECO:0000256" key="3">
    <source>
        <dbReference type="ARBA" id="ARBA00022553"/>
    </source>
</evidence>
<dbReference type="InterPro" id="IPR050482">
    <property type="entry name" value="Sensor_HK_TwoCompSys"/>
</dbReference>
<reference evidence="11 12" key="1">
    <citation type="submission" date="2018-11" db="EMBL/GenBank/DDBJ databases">
        <title>Sequencing the genomes of 1000 actinobacteria strains.</title>
        <authorList>
            <person name="Klenk H.-P."/>
        </authorList>
    </citation>
    <scope>NUCLEOTIDE SEQUENCE [LARGE SCALE GENOMIC DNA]</scope>
    <source>
        <strain evidence="11 12">DSM 44254</strain>
    </source>
</reference>
<sequence>MTTVAESGAVFASTLFDRARRLAGSPWADAALALVLAAAQVAPLLTKTSESGAPWHWWGYAAAIGASLPIAARKRAPVLVLLVSIAFSASYDLIEPLAPQPLWYGVLVALYGIAALCPTKVRLTVFAVVCGVGMLTVGSADTAARGIVMYVAAYALGRAAAGNRAQAEALEERAVRLERDRLVDAERAAERERARIARDMHDVLAHSISLMVVQAEAGAAVVEASPGRAEGAFEAIAGTGRDALDQLRRMLSVLKDTAESRAPQPTVGDVPALADRVRGAGLEAVCAVEGEPRALPADCGVAAYRIVQEALTNAVKHAGAARAEVLLLWHDDALELRVRDDGRGVPSALPSGGHGLIGVRERAAACGGTATAGPRADGLPGFEVSARLPLAARDERTAAR</sequence>
<evidence type="ECO:0000256" key="2">
    <source>
        <dbReference type="ARBA" id="ARBA00012438"/>
    </source>
</evidence>
<evidence type="ECO:0000313" key="11">
    <source>
        <dbReference type="EMBL" id="ROO88210.1"/>
    </source>
</evidence>
<dbReference type="EC" id="2.7.13.3" evidence="2"/>
<proteinExistence type="predicted"/>
<dbReference type="AlphaFoldDB" id="A0A3N1D3Y3"/>
<dbReference type="Proteomes" id="UP000272400">
    <property type="component" value="Unassembled WGS sequence"/>
</dbReference>
<evidence type="ECO:0000256" key="5">
    <source>
        <dbReference type="ARBA" id="ARBA00022741"/>
    </source>
</evidence>
<evidence type="ECO:0000313" key="12">
    <source>
        <dbReference type="Proteomes" id="UP000272400"/>
    </source>
</evidence>
<gene>
    <name evidence="11" type="ORF">EDD29_5872</name>
</gene>
<comment type="caution">
    <text evidence="11">The sequence shown here is derived from an EMBL/GenBank/DDBJ whole genome shotgun (WGS) entry which is preliminary data.</text>
</comment>
<keyword evidence="9" id="KW-0175">Coiled coil</keyword>
<evidence type="ECO:0000256" key="6">
    <source>
        <dbReference type="ARBA" id="ARBA00022777"/>
    </source>
</evidence>
<dbReference type="Pfam" id="PF07730">
    <property type="entry name" value="HisKA_3"/>
    <property type="match status" value="1"/>
</dbReference>
<dbReference type="GO" id="GO:0046983">
    <property type="term" value="F:protein dimerization activity"/>
    <property type="evidence" value="ECO:0007669"/>
    <property type="project" value="InterPro"/>
</dbReference>
<evidence type="ECO:0000256" key="1">
    <source>
        <dbReference type="ARBA" id="ARBA00000085"/>
    </source>
</evidence>
<dbReference type="GO" id="GO:0016020">
    <property type="term" value="C:membrane"/>
    <property type="evidence" value="ECO:0007669"/>
    <property type="project" value="InterPro"/>
</dbReference>
<keyword evidence="7" id="KW-0067">ATP-binding</keyword>
<dbReference type="InterPro" id="IPR011712">
    <property type="entry name" value="Sig_transdc_His_kin_sub3_dim/P"/>
</dbReference>
<dbReference type="PANTHER" id="PTHR24421:SF10">
    <property type="entry name" value="NITRATE_NITRITE SENSOR PROTEIN NARQ"/>
    <property type="match status" value="1"/>
</dbReference>
<evidence type="ECO:0000256" key="4">
    <source>
        <dbReference type="ARBA" id="ARBA00022679"/>
    </source>
</evidence>
<keyword evidence="4" id="KW-0808">Transferase</keyword>
<keyword evidence="5" id="KW-0547">Nucleotide-binding</keyword>
<dbReference type="Pfam" id="PF02518">
    <property type="entry name" value="HATPase_c"/>
    <property type="match status" value="1"/>
</dbReference>
<dbReference type="OrthoDB" id="227596at2"/>
<organism evidence="11 12">
    <name type="scientific">Actinocorallia herbida</name>
    <dbReference type="NCBI Taxonomy" id="58109"/>
    <lineage>
        <taxon>Bacteria</taxon>
        <taxon>Bacillati</taxon>
        <taxon>Actinomycetota</taxon>
        <taxon>Actinomycetes</taxon>
        <taxon>Streptosporangiales</taxon>
        <taxon>Thermomonosporaceae</taxon>
        <taxon>Actinocorallia</taxon>
    </lineage>
</organism>
<dbReference type="Gene3D" id="3.30.565.10">
    <property type="entry name" value="Histidine kinase-like ATPase, C-terminal domain"/>
    <property type="match status" value="1"/>
</dbReference>
<dbReference type="SMART" id="SM00387">
    <property type="entry name" value="HATPase_c"/>
    <property type="match status" value="1"/>
</dbReference>
<keyword evidence="8" id="KW-0902">Two-component regulatory system</keyword>
<evidence type="ECO:0000256" key="8">
    <source>
        <dbReference type="ARBA" id="ARBA00023012"/>
    </source>
</evidence>
<protein>
    <recommendedName>
        <fullName evidence="2">histidine kinase</fullName>
        <ecNumber evidence="2">2.7.13.3</ecNumber>
    </recommendedName>
</protein>
<dbReference type="SUPFAM" id="SSF55874">
    <property type="entry name" value="ATPase domain of HSP90 chaperone/DNA topoisomerase II/histidine kinase"/>
    <property type="match status" value="1"/>
</dbReference>
<dbReference type="PANTHER" id="PTHR24421">
    <property type="entry name" value="NITRATE/NITRITE SENSOR PROTEIN NARX-RELATED"/>
    <property type="match status" value="1"/>
</dbReference>
<dbReference type="InterPro" id="IPR003594">
    <property type="entry name" value="HATPase_dom"/>
</dbReference>
<feature type="coiled-coil region" evidence="9">
    <location>
        <begin position="160"/>
        <end position="195"/>
    </location>
</feature>
<dbReference type="GO" id="GO:0000155">
    <property type="term" value="F:phosphorelay sensor kinase activity"/>
    <property type="evidence" value="ECO:0007669"/>
    <property type="project" value="InterPro"/>
</dbReference>
<keyword evidence="3" id="KW-0597">Phosphoprotein</keyword>
<dbReference type="InterPro" id="IPR036890">
    <property type="entry name" value="HATPase_C_sf"/>
</dbReference>
<evidence type="ECO:0000259" key="10">
    <source>
        <dbReference type="SMART" id="SM00387"/>
    </source>
</evidence>
<dbReference type="Gene3D" id="1.20.5.1930">
    <property type="match status" value="1"/>
</dbReference>
<dbReference type="EMBL" id="RJKE01000001">
    <property type="protein sequence ID" value="ROO88210.1"/>
    <property type="molecule type" value="Genomic_DNA"/>
</dbReference>
<name>A0A3N1D3Y3_9ACTN</name>
<dbReference type="GO" id="GO:0005524">
    <property type="term" value="F:ATP binding"/>
    <property type="evidence" value="ECO:0007669"/>
    <property type="project" value="UniProtKB-KW"/>
</dbReference>
<keyword evidence="6 11" id="KW-0418">Kinase</keyword>
<comment type="catalytic activity">
    <reaction evidence="1">
        <text>ATP + protein L-histidine = ADP + protein N-phospho-L-histidine.</text>
        <dbReference type="EC" id="2.7.13.3"/>
    </reaction>
</comment>